<dbReference type="Proteomes" id="UP000799324">
    <property type="component" value="Unassembled WGS sequence"/>
</dbReference>
<sequence>MSVKVLTPTLAHSERPSWLTKLPRNSSSRSVTTTTTKIDISSSPSCITTFPVRVHAEEPQVTLGALAARKTWLNIVSSGKDRELRSHSAGPSGNFFAITWPYGKTERVKLATEIIETLWMYDDFAEDIPYSKAVEVHAKLSDSLETDNIPEQPDRKMLIMGLFHGFAERLLRMDEEGATRVIDALKLYLKTYDSKKGSFQAIQEYTEFRIVNVGFWIMEAFMQWTLGICLTSEEQKLCHEFCLSGGRSMGLTNDLYSWNVERNDPADRQWNAVPIIMRQYDLSEEDAVVYLKGLIVQHEQKTREIGVEVLRQCNGSNKMAKYVDAMGLMLGGNGFWSSNCPRYNNN</sequence>
<dbReference type="AlphaFoldDB" id="A0A6A6T7U3"/>
<dbReference type="EMBL" id="MU004343">
    <property type="protein sequence ID" value="KAF2655850.1"/>
    <property type="molecule type" value="Genomic_DNA"/>
</dbReference>
<gene>
    <name evidence="5" type="ORF">K491DRAFT_778398</name>
</gene>
<protein>
    <recommendedName>
        <fullName evidence="4">Terpene synthase</fullName>
        <ecNumber evidence="4">4.2.3.-</ecNumber>
    </recommendedName>
</protein>
<dbReference type="GO" id="GO:0008299">
    <property type="term" value="P:isoprenoid biosynthetic process"/>
    <property type="evidence" value="ECO:0007669"/>
    <property type="project" value="UniProtKB-ARBA"/>
</dbReference>
<name>A0A6A6T7U3_9PLEO</name>
<dbReference type="GO" id="GO:0010333">
    <property type="term" value="F:terpene synthase activity"/>
    <property type="evidence" value="ECO:0007669"/>
    <property type="project" value="InterPro"/>
</dbReference>
<keyword evidence="4" id="KW-0456">Lyase</keyword>
<organism evidence="5 6">
    <name type="scientific">Lophiostoma macrostomum CBS 122681</name>
    <dbReference type="NCBI Taxonomy" id="1314788"/>
    <lineage>
        <taxon>Eukaryota</taxon>
        <taxon>Fungi</taxon>
        <taxon>Dikarya</taxon>
        <taxon>Ascomycota</taxon>
        <taxon>Pezizomycotina</taxon>
        <taxon>Dothideomycetes</taxon>
        <taxon>Pleosporomycetidae</taxon>
        <taxon>Pleosporales</taxon>
        <taxon>Lophiostomataceae</taxon>
        <taxon>Lophiostoma</taxon>
    </lineage>
</organism>
<proteinExistence type="inferred from homology"/>
<dbReference type="PANTHER" id="PTHR35201:SF4">
    <property type="entry name" value="BETA-PINACENE SYNTHASE-RELATED"/>
    <property type="match status" value="1"/>
</dbReference>
<dbReference type="InterPro" id="IPR008949">
    <property type="entry name" value="Isoprenoid_synthase_dom_sf"/>
</dbReference>
<evidence type="ECO:0000256" key="4">
    <source>
        <dbReference type="RuleBase" id="RU366034"/>
    </source>
</evidence>
<evidence type="ECO:0000313" key="5">
    <source>
        <dbReference type="EMBL" id="KAF2655850.1"/>
    </source>
</evidence>
<evidence type="ECO:0000256" key="1">
    <source>
        <dbReference type="ARBA" id="ARBA00001946"/>
    </source>
</evidence>
<reference evidence="5" key="1">
    <citation type="journal article" date="2020" name="Stud. Mycol.">
        <title>101 Dothideomycetes genomes: a test case for predicting lifestyles and emergence of pathogens.</title>
        <authorList>
            <person name="Haridas S."/>
            <person name="Albert R."/>
            <person name="Binder M."/>
            <person name="Bloem J."/>
            <person name="Labutti K."/>
            <person name="Salamov A."/>
            <person name="Andreopoulos B."/>
            <person name="Baker S."/>
            <person name="Barry K."/>
            <person name="Bills G."/>
            <person name="Bluhm B."/>
            <person name="Cannon C."/>
            <person name="Castanera R."/>
            <person name="Culley D."/>
            <person name="Daum C."/>
            <person name="Ezra D."/>
            <person name="Gonzalez J."/>
            <person name="Henrissat B."/>
            <person name="Kuo A."/>
            <person name="Liang C."/>
            <person name="Lipzen A."/>
            <person name="Lutzoni F."/>
            <person name="Magnuson J."/>
            <person name="Mondo S."/>
            <person name="Nolan M."/>
            <person name="Ohm R."/>
            <person name="Pangilinan J."/>
            <person name="Park H.-J."/>
            <person name="Ramirez L."/>
            <person name="Alfaro M."/>
            <person name="Sun H."/>
            <person name="Tritt A."/>
            <person name="Yoshinaga Y."/>
            <person name="Zwiers L.-H."/>
            <person name="Turgeon B."/>
            <person name="Goodwin S."/>
            <person name="Spatafora J."/>
            <person name="Crous P."/>
            <person name="Grigoriev I."/>
        </authorList>
    </citation>
    <scope>NUCLEOTIDE SEQUENCE</scope>
    <source>
        <strain evidence="5">CBS 122681</strain>
    </source>
</reference>
<evidence type="ECO:0000256" key="2">
    <source>
        <dbReference type="ARBA" id="ARBA00006333"/>
    </source>
</evidence>
<comment type="similarity">
    <text evidence="2 4">Belongs to the terpene synthase family.</text>
</comment>
<keyword evidence="6" id="KW-1185">Reference proteome</keyword>
<dbReference type="OrthoDB" id="6921389at2759"/>
<keyword evidence="4" id="KW-0479">Metal-binding</keyword>
<dbReference type="Pfam" id="PF19086">
    <property type="entry name" value="Terpene_syn_C_2"/>
    <property type="match status" value="1"/>
</dbReference>
<dbReference type="SUPFAM" id="SSF48576">
    <property type="entry name" value="Terpenoid synthases"/>
    <property type="match status" value="1"/>
</dbReference>
<dbReference type="PANTHER" id="PTHR35201">
    <property type="entry name" value="TERPENE SYNTHASE"/>
    <property type="match status" value="1"/>
</dbReference>
<keyword evidence="3 4" id="KW-0460">Magnesium</keyword>
<dbReference type="Gene3D" id="1.10.600.10">
    <property type="entry name" value="Farnesyl Diphosphate Synthase"/>
    <property type="match status" value="1"/>
</dbReference>
<dbReference type="EC" id="4.2.3.-" evidence="4"/>
<comment type="cofactor">
    <cofactor evidence="1 4">
        <name>Mg(2+)</name>
        <dbReference type="ChEBI" id="CHEBI:18420"/>
    </cofactor>
</comment>
<dbReference type="InterPro" id="IPR034686">
    <property type="entry name" value="Terpene_cyclase-like_2"/>
</dbReference>
<evidence type="ECO:0000313" key="6">
    <source>
        <dbReference type="Proteomes" id="UP000799324"/>
    </source>
</evidence>
<dbReference type="GO" id="GO:0046872">
    <property type="term" value="F:metal ion binding"/>
    <property type="evidence" value="ECO:0007669"/>
    <property type="project" value="UniProtKB-KW"/>
</dbReference>
<evidence type="ECO:0000256" key="3">
    <source>
        <dbReference type="ARBA" id="ARBA00022842"/>
    </source>
</evidence>
<accession>A0A6A6T7U3</accession>